<sequence>MVNPFRLPPVTIPTHALIISCTAFTRSKTYSATQVTGARRRVKRATKKMMKTAIVTPPFLWATTKHPTVHTLEHLLIVANEDGGEEDLDVVIPYPSLSDETSRNRAIGVSKDPLEILFIDDEEFEELLQRPPSLAPNDEDVNVEVNETHHGEFVIDEE</sequence>
<keyword evidence="2" id="KW-1185">Reference proteome</keyword>
<evidence type="ECO:0000313" key="1">
    <source>
        <dbReference type="EMBL" id="MED6181881.1"/>
    </source>
</evidence>
<dbReference type="EMBL" id="JASCZI010181325">
    <property type="protein sequence ID" value="MED6181881.1"/>
    <property type="molecule type" value="Genomic_DNA"/>
</dbReference>
<protein>
    <submittedName>
        <fullName evidence="1">Uncharacterized protein</fullName>
    </submittedName>
</protein>
<evidence type="ECO:0000313" key="2">
    <source>
        <dbReference type="Proteomes" id="UP001341840"/>
    </source>
</evidence>
<reference evidence="1 2" key="1">
    <citation type="journal article" date="2023" name="Plants (Basel)">
        <title>Bridging the Gap: Combining Genomics and Transcriptomics Approaches to Understand Stylosanthes scabra, an Orphan Legume from the Brazilian Caatinga.</title>
        <authorList>
            <person name="Ferreira-Neto J.R.C."/>
            <person name="da Silva M.D."/>
            <person name="Binneck E."/>
            <person name="de Melo N.F."/>
            <person name="da Silva R.H."/>
            <person name="de Melo A.L.T.M."/>
            <person name="Pandolfi V."/>
            <person name="Bustamante F.O."/>
            <person name="Brasileiro-Vidal A.C."/>
            <person name="Benko-Iseppon A.M."/>
        </authorList>
    </citation>
    <scope>NUCLEOTIDE SEQUENCE [LARGE SCALE GENOMIC DNA]</scope>
    <source>
        <tissue evidence="1">Leaves</tissue>
    </source>
</reference>
<organism evidence="1 2">
    <name type="scientific">Stylosanthes scabra</name>
    <dbReference type="NCBI Taxonomy" id="79078"/>
    <lineage>
        <taxon>Eukaryota</taxon>
        <taxon>Viridiplantae</taxon>
        <taxon>Streptophyta</taxon>
        <taxon>Embryophyta</taxon>
        <taxon>Tracheophyta</taxon>
        <taxon>Spermatophyta</taxon>
        <taxon>Magnoliopsida</taxon>
        <taxon>eudicotyledons</taxon>
        <taxon>Gunneridae</taxon>
        <taxon>Pentapetalae</taxon>
        <taxon>rosids</taxon>
        <taxon>fabids</taxon>
        <taxon>Fabales</taxon>
        <taxon>Fabaceae</taxon>
        <taxon>Papilionoideae</taxon>
        <taxon>50 kb inversion clade</taxon>
        <taxon>dalbergioids sensu lato</taxon>
        <taxon>Dalbergieae</taxon>
        <taxon>Pterocarpus clade</taxon>
        <taxon>Stylosanthes</taxon>
    </lineage>
</organism>
<comment type="caution">
    <text evidence="1">The sequence shown here is derived from an EMBL/GenBank/DDBJ whole genome shotgun (WGS) entry which is preliminary data.</text>
</comment>
<dbReference type="PROSITE" id="PS51257">
    <property type="entry name" value="PROKAR_LIPOPROTEIN"/>
    <property type="match status" value="1"/>
</dbReference>
<name>A0ABU6W8Z9_9FABA</name>
<gene>
    <name evidence="1" type="ORF">PIB30_023550</name>
</gene>
<dbReference type="Proteomes" id="UP001341840">
    <property type="component" value="Unassembled WGS sequence"/>
</dbReference>
<proteinExistence type="predicted"/>
<accession>A0ABU6W8Z9</accession>